<accession>A0A0D0JTM9</accession>
<name>A0A0D0JTM9_AGRTU</name>
<reference evidence="2 3" key="1">
    <citation type="submission" date="2014-12" db="EMBL/GenBank/DDBJ databases">
        <title>16Stimator: statistical estimation of ribosomal gene copy numbers from draft genome assemblies.</title>
        <authorList>
            <person name="Perisin M.A."/>
            <person name="Vetter M."/>
            <person name="Gilbert J.A."/>
            <person name="Bergelson J."/>
        </authorList>
    </citation>
    <scope>NUCLEOTIDE SEQUENCE [LARGE SCALE GENOMIC DNA]</scope>
    <source>
        <strain evidence="2 3">MEJ076</strain>
    </source>
</reference>
<proteinExistence type="predicted"/>
<gene>
    <name evidence="2" type="ORF">RU07_19195</name>
</gene>
<feature type="compositionally biased region" description="Basic and acidic residues" evidence="1">
    <location>
        <begin position="49"/>
        <end position="63"/>
    </location>
</feature>
<dbReference type="EMBL" id="JXQV01000030">
    <property type="protein sequence ID" value="KIP98860.1"/>
    <property type="molecule type" value="Genomic_DNA"/>
</dbReference>
<organism evidence="2 3">
    <name type="scientific">Agrobacterium tumefaciens</name>
    <dbReference type="NCBI Taxonomy" id="358"/>
    <lineage>
        <taxon>Bacteria</taxon>
        <taxon>Pseudomonadati</taxon>
        <taxon>Pseudomonadota</taxon>
        <taxon>Alphaproteobacteria</taxon>
        <taxon>Hyphomicrobiales</taxon>
        <taxon>Rhizobiaceae</taxon>
        <taxon>Rhizobium/Agrobacterium group</taxon>
        <taxon>Agrobacterium</taxon>
        <taxon>Agrobacterium tumefaciens complex</taxon>
    </lineage>
</organism>
<comment type="caution">
    <text evidence="2">The sequence shown here is derived from an EMBL/GenBank/DDBJ whole genome shotgun (WGS) entry which is preliminary data.</text>
</comment>
<evidence type="ECO:0000256" key="1">
    <source>
        <dbReference type="SAM" id="MobiDB-lite"/>
    </source>
</evidence>
<feature type="region of interest" description="Disordered" evidence="1">
    <location>
        <begin position="1"/>
        <end position="63"/>
    </location>
</feature>
<evidence type="ECO:0000313" key="3">
    <source>
        <dbReference type="Proteomes" id="UP000035017"/>
    </source>
</evidence>
<protein>
    <submittedName>
        <fullName evidence="2">Uncharacterized protein</fullName>
    </submittedName>
</protein>
<dbReference type="Proteomes" id="UP000035017">
    <property type="component" value="Unassembled WGS sequence"/>
</dbReference>
<evidence type="ECO:0000313" key="2">
    <source>
        <dbReference type="EMBL" id="KIP98860.1"/>
    </source>
</evidence>
<feature type="compositionally biased region" description="Polar residues" evidence="1">
    <location>
        <begin position="29"/>
        <end position="39"/>
    </location>
</feature>
<sequence length="63" mass="6383">MPSGFASRGKRIVGGHKPLNGALKGANTKLPNEATSSAPSEIPMAAKGDGQKEKIKPRADAAA</sequence>
<dbReference type="AlphaFoldDB" id="A0A0D0JTM9"/>